<dbReference type="PANTHER" id="PTHR45398:SF1">
    <property type="entry name" value="ENZYME, PUTATIVE (JCVI)-RELATED"/>
    <property type="match status" value="1"/>
</dbReference>
<comment type="caution">
    <text evidence="2">The sequence shown here is derived from an EMBL/GenBank/DDBJ whole genome shotgun (WGS) entry which is preliminary data.</text>
</comment>
<dbReference type="RefSeq" id="WP_272133717.1">
    <property type="nucleotide sequence ID" value="NZ_JAQLOI010000001.1"/>
</dbReference>
<protein>
    <submittedName>
        <fullName evidence="2">AMP-binding protein</fullName>
    </submittedName>
</protein>
<feature type="domain" description="AMP-dependent synthetase/ligase" evidence="1">
    <location>
        <begin position="142"/>
        <end position="300"/>
    </location>
</feature>
<sequence>MKNNIKPSPLCSIATVLKQERQTDALFAFGNAGNKTWINFISDVDSFVKFFNTKPKARWAICIQDSYWFSVIFFALSSAKKELILPGNQQPEAIRELSSEFDVLIHDNAIFSSQSISLQNTDVVNLESISLTSVVESTLSTALILNDVNVTLFTSGTSGKPKAIKKTLFHFNHEITQLEQIWGSELANCRIQSTVSHQHIYGLLFRLLWPICTQRPFARENLDYPEQVISHADKNSILVSSPALLKRLDPETTCCKYNTVFSSGGPLSLKAAGQTLALFEVLPYEVFGSTETGGIGYRQQHKESTPWQLFPDVKAKLNAEGCIALRSGHIDPENWYQTTDQCELFDDGSFLLKGRTDRIIKIEEKRVSLAEVENSLQKLEWIEESAVIALETAMRLELVAVITLNDYGRQQLSATSRGQFWIKIRNSLRQWLEPIAIPRRYRILDDIPLNSQGKRLVKEIEALFQSNPN</sequence>
<dbReference type="InterPro" id="IPR045851">
    <property type="entry name" value="AMP-bd_C_sf"/>
</dbReference>
<dbReference type="InterPro" id="IPR000873">
    <property type="entry name" value="AMP-dep_synth/lig_dom"/>
</dbReference>
<evidence type="ECO:0000313" key="2">
    <source>
        <dbReference type="EMBL" id="MDB1123262.1"/>
    </source>
</evidence>
<evidence type="ECO:0000313" key="3">
    <source>
        <dbReference type="Proteomes" id="UP001210678"/>
    </source>
</evidence>
<dbReference type="Gene3D" id="3.40.50.12780">
    <property type="entry name" value="N-terminal domain of ligase-like"/>
    <property type="match status" value="1"/>
</dbReference>
<accession>A0ABT4YNY3</accession>
<dbReference type="Proteomes" id="UP001210678">
    <property type="component" value="Unassembled WGS sequence"/>
</dbReference>
<organism evidence="2 3">
    <name type="scientific">Vibrio algarum</name>
    <dbReference type="NCBI Taxonomy" id="3020714"/>
    <lineage>
        <taxon>Bacteria</taxon>
        <taxon>Pseudomonadati</taxon>
        <taxon>Pseudomonadota</taxon>
        <taxon>Gammaproteobacteria</taxon>
        <taxon>Vibrionales</taxon>
        <taxon>Vibrionaceae</taxon>
        <taxon>Vibrio</taxon>
    </lineage>
</organism>
<keyword evidence="3" id="KW-1185">Reference proteome</keyword>
<dbReference type="Pfam" id="PF00501">
    <property type="entry name" value="AMP-binding"/>
    <property type="match status" value="1"/>
</dbReference>
<dbReference type="SUPFAM" id="SSF56801">
    <property type="entry name" value="Acetyl-CoA synthetase-like"/>
    <property type="match status" value="1"/>
</dbReference>
<dbReference type="Gene3D" id="3.30.300.30">
    <property type="match status" value="1"/>
</dbReference>
<gene>
    <name evidence="2" type="ORF">PGX00_06140</name>
</gene>
<proteinExistence type="predicted"/>
<dbReference type="InterPro" id="IPR042099">
    <property type="entry name" value="ANL_N_sf"/>
</dbReference>
<dbReference type="PANTHER" id="PTHR45398">
    <property type="match status" value="1"/>
</dbReference>
<evidence type="ECO:0000259" key="1">
    <source>
        <dbReference type="Pfam" id="PF00501"/>
    </source>
</evidence>
<dbReference type="EMBL" id="JAQLOI010000001">
    <property type="protein sequence ID" value="MDB1123262.1"/>
    <property type="molecule type" value="Genomic_DNA"/>
</dbReference>
<reference evidence="2 3" key="1">
    <citation type="submission" date="2023-01" db="EMBL/GenBank/DDBJ databases">
        <title>Vibrio sp. KJ40-1 sp.nov, isolated from marine algae.</title>
        <authorList>
            <person name="Butt M."/>
            <person name="Kim J.M.J."/>
            <person name="Jeon C.O.C."/>
        </authorList>
    </citation>
    <scope>NUCLEOTIDE SEQUENCE [LARGE SCALE GENOMIC DNA]</scope>
    <source>
        <strain evidence="2 3">KJ40-1</strain>
    </source>
</reference>
<name>A0ABT4YNY3_9VIBR</name>